<dbReference type="InterPro" id="IPR029028">
    <property type="entry name" value="Alpha/beta_knot_MTases"/>
</dbReference>
<keyword evidence="6" id="KW-1185">Reference proteome</keyword>
<dbReference type="GO" id="GO:0006396">
    <property type="term" value="P:RNA processing"/>
    <property type="evidence" value="ECO:0007669"/>
    <property type="project" value="InterPro"/>
</dbReference>
<feature type="compositionally biased region" description="Basic and acidic residues" evidence="3">
    <location>
        <begin position="79"/>
        <end position="89"/>
    </location>
</feature>
<dbReference type="OrthoDB" id="9785673at2"/>
<evidence type="ECO:0000313" key="5">
    <source>
        <dbReference type="EMBL" id="SHI44809.1"/>
    </source>
</evidence>
<evidence type="ECO:0000256" key="3">
    <source>
        <dbReference type="SAM" id="MobiDB-lite"/>
    </source>
</evidence>
<dbReference type="GO" id="GO:0005829">
    <property type="term" value="C:cytosol"/>
    <property type="evidence" value="ECO:0007669"/>
    <property type="project" value="TreeGrafter"/>
</dbReference>
<gene>
    <name evidence="5" type="ORF">SAMN02745194_00395</name>
</gene>
<dbReference type="EMBL" id="FQZF01000002">
    <property type="protein sequence ID" value="SHI44809.1"/>
    <property type="molecule type" value="Genomic_DNA"/>
</dbReference>
<dbReference type="InterPro" id="IPR029026">
    <property type="entry name" value="tRNA_m1G_MTases_N"/>
</dbReference>
<evidence type="ECO:0000256" key="2">
    <source>
        <dbReference type="ARBA" id="ARBA00022679"/>
    </source>
</evidence>
<dbReference type="Proteomes" id="UP000184387">
    <property type="component" value="Unassembled WGS sequence"/>
</dbReference>
<dbReference type="SUPFAM" id="SSF75217">
    <property type="entry name" value="alpha/beta knot"/>
    <property type="match status" value="1"/>
</dbReference>
<keyword evidence="2 5" id="KW-0808">Transferase</keyword>
<dbReference type="AlphaFoldDB" id="A0A1M6B7T4"/>
<organism evidence="5 6">
    <name type="scientific">Muricoccus roseus</name>
    <dbReference type="NCBI Taxonomy" id="198092"/>
    <lineage>
        <taxon>Bacteria</taxon>
        <taxon>Pseudomonadati</taxon>
        <taxon>Pseudomonadota</taxon>
        <taxon>Alphaproteobacteria</taxon>
        <taxon>Acetobacterales</taxon>
        <taxon>Roseomonadaceae</taxon>
        <taxon>Muricoccus</taxon>
    </lineage>
</organism>
<dbReference type="PANTHER" id="PTHR46429">
    <property type="entry name" value="23S RRNA (GUANOSINE-2'-O-)-METHYLTRANSFERASE RLMB"/>
    <property type="match status" value="1"/>
</dbReference>
<feature type="compositionally biased region" description="Basic and acidic residues" evidence="3">
    <location>
        <begin position="97"/>
        <end position="107"/>
    </location>
</feature>
<dbReference type="InterPro" id="IPR029064">
    <property type="entry name" value="Ribosomal_eL30-like_sf"/>
</dbReference>
<dbReference type="InterPro" id="IPR001537">
    <property type="entry name" value="SpoU_MeTrfase"/>
</dbReference>
<evidence type="ECO:0000259" key="4">
    <source>
        <dbReference type="SMART" id="SM00967"/>
    </source>
</evidence>
<dbReference type="SMART" id="SM00967">
    <property type="entry name" value="SpoU_sub_bind"/>
    <property type="match status" value="1"/>
</dbReference>
<dbReference type="PANTHER" id="PTHR46429:SF1">
    <property type="entry name" value="23S RRNA (GUANOSINE-2'-O-)-METHYLTRANSFERASE RLMB"/>
    <property type="match status" value="1"/>
</dbReference>
<dbReference type="InterPro" id="IPR004441">
    <property type="entry name" value="rRNA_MeTrfase_TrmH"/>
</dbReference>
<dbReference type="Gene3D" id="3.30.1330.30">
    <property type="match status" value="1"/>
</dbReference>
<accession>A0A1M6B7T4</accession>
<feature type="region of interest" description="Disordered" evidence="3">
    <location>
        <begin position="1"/>
        <end position="107"/>
    </location>
</feature>
<feature type="compositionally biased region" description="Pro residues" evidence="3">
    <location>
        <begin position="1"/>
        <end position="15"/>
    </location>
</feature>
<dbReference type="CDD" id="cd18103">
    <property type="entry name" value="SpoU-like_RlmB"/>
    <property type="match status" value="1"/>
</dbReference>
<dbReference type="GO" id="GO:0032259">
    <property type="term" value="P:methylation"/>
    <property type="evidence" value="ECO:0007669"/>
    <property type="project" value="UniProtKB-KW"/>
</dbReference>
<keyword evidence="1 5" id="KW-0489">Methyltransferase</keyword>
<reference evidence="5 6" key="1">
    <citation type="submission" date="2016-11" db="EMBL/GenBank/DDBJ databases">
        <authorList>
            <person name="Jaros S."/>
            <person name="Januszkiewicz K."/>
            <person name="Wedrychowicz H."/>
        </authorList>
    </citation>
    <scope>NUCLEOTIDE SEQUENCE [LARGE SCALE GENOMIC DNA]</scope>
    <source>
        <strain evidence="5 6">DSM 14916</strain>
    </source>
</reference>
<dbReference type="Pfam" id="PF00588">
    <property type="entry name" value="SpoU_methylase"/>
    <property type="match status" value="1"/>
</dbReference>
<dbReference type="SUPFAM" id="SSF55315">
    <property type="entry name" value="L30e-like"/>
    <property type="match status" value="1"/>
</dbReference>
<protein>
    <submittedName>
        <fullName evidence="5">23S rRNA (Guanosine2251-2'-O)-methyltransferase</fullName>
    </submittedName>
</protein>
<dbReference type="STRING" id="198092.SAMN02745194_00395"/>
<evidence type="ECO:0000256" key="1">
    <source>
        <dbReference type="ARBA" id="ARBA00022603"/>
    </source>
</evidence>
<name>A0A1M6B7T4_9PROT</name>
<feature type="domain" description="RNA 2-O ribose methyltransferase substrate binding" evidence="4">
    <location>
        <begin position="115"/>
        <end position="194"/>
    </location>
</feature>
<dbReference type="InterPro" id="IPR013123">
    <property type="entry name" value="SpoU_subst-bd"/>
</dbReference>
<dbReference type="GO" id="GO:0003723">
    <property type="term" value="F:RNA binding"/>
    <property type="evidence" value="ECO:0007669"/>
    <property type="project" value="InterPro"/>
</dbReference>
<proteinExistence type="predicted"/>
<sequence length="352" mass="37428">MSPPRRPQGPRPPSAPGASHDGRGSGQPSRPRAFDGKRGWKGGEASATDAPRRPGFKATGFKASGKPGTSPRFTAKPELGAERGPRRPEPAPAAPRGRPEPSRREEDRAPANTIWLHGLHAVAAALLNPRRRLRRLLLTADAETALKERLPEGTFAARKLQPERVEDRARFHTFLPEDSVHQGAALLAEPLPQLALDDVLKNSNGPVLLLDQVTDPRNVGAILRSAAAFGAAAVVVQDRHAPPETGALARAASGALEIVPMVREVNLARAIRHLQDGGAWVMGLTGDAKRTLAEAKPSDRRVGLVLGAEGGGLRRLQRETCDELVRLPIGDAMESLNVAAAAAVALYELGRA</sequence>
<evidence type="ECO:0000313" key="6">
    <source>
        <dbReference type="Proteomes" id="UP000184387"/>
    </source>
</evidence>
<dbReference type="GO" id="GO:0008173">
    <property type="term" value="F:RNA methyltransferase activity"/>
    <property type="evidence" value="ECO:0007669"/>
    <property type="project" value="InterPro"/>
</dbReference>
<dbReference type="Gene3D" id="3.40.1280.10">
    <property type="match status" value="1"/>
</dbReference>